<accession>A0A0A9B9M8</accession>
<dbReference type="AlphaFoldDB" id="A0A0A9B9M8"/>
<organism evidence="1">
    <name type="scientific">Arundo donax</name>
    <name type="common">Giant reed</name>
    <name type="synonym">Donax arundinaceus</name>
    <dbReference type="NCBI Taxonomy" id="35708"/>
    <lineage>
        <taxon>Eukaryota</taxon>
        <taxon>Viridiplantae</taxon>
        <taxon>Streptophyta</taxon>
        <taxon>Embryophyta</taxon>
        <taxon>Tracheophyta</taxon>
        <taxon>Spermatophyta</taxon>
        <taxon>Magnoliopsida</taxon>
        <taxon>Liliopsida</taxon>
        <taxon>Poales</taxon>
        <taxon>Poaceae</taxon>
        <taxon>PACMAD clade</taxon>
        <taxon>Arundinoideae</taxon>
        <taxon>Arundineae</taxon>
        <taxon>Arundo</taxon>
    </lineage>
</organism>
<dbReference type="EMBL" id="GBRH01239007">
    <property type="protein sequence ID" value="JAD58888.1"/>
    <property type="molecule type" value="Transcribed_RNA"/>
</dbReference>
<reference evidence="1" key="1">
    <citation type="submission" date="2014-09" db="EMBL/GenBank/DDBJ databases">
        <authorList>
            <person name="Magalhaes I.L.F."/>
            <person name="Oliveira U."/>
            <person name="Santos F.R."/>
            <person name="Vidigal T.H.D.A."/>
            <person name="Brescovit A.D."/>
            <person name="Santos A.J."/>
        </authorList>
    </citation>
    <scope>NUCLEOTIDE SEQUENCE</scope>
    <source>
        <tissue evidence="1">Shoot tissue taken approximately 20 cm above the soil surface</tissue>
    </source>
</reference>
<evidence type="ECO:0000313" key="1">
    <source>
        <dbReference type="EMBL" id="JAD58888.1"/>
    </source>
</evidence>
<protein>
    <submittedName>
        <fullName evidence="1">Uncharacterized protein</fullName>
    </submittedName>
</protein>
<name>A0A0A9B9M8_ARUDO</name>
<sequence>MLNCAIINLIASLNSVF</sequence>
<proteinExistence type="predicted"/>
<reference evidence="1" key="2">
    <citation type="journal article" date="2015" name="Data Brief">
        <title>Shoot transcriptome of the giant reed, Arundo donax.</title>
        <authorList>
            <person name="Barrero R.A."/>
            <person name="Guerrero F.D."/>
            <person name="Moolhuijzen P."/>
            <person name="Goolsby J.A."/>
            <person name="Tidwell J."/>
            <person name="Bellgard S.E."/>
            <person name="Bellgard M.I."/>
        </authorList>
    </citation>
    <scope>NUCLEOTIDE SEQUENCE</scope>
    <source>
        <tissue evidence="1">Shoot tissue taken approximately 20 cm above the soil surface</tissue>
    </source>
</reference>